<organism evidence="6 7">
    <name type="scientific">Shinella sumterensis</name>
    <dbReference type="NCBI Taxonomy" id="1967501"/>
    <lineage>
        <taxon>Bacteria</taxon>
        <taxon>Pseudomonadati</taxon>
        <taxon>Pseudomonadota</taxon>
        <taxon>Alphaproteobacteria</taxon>
        <taxon>Hyphomicrobiales</taxon>
        <taxon>Rhizobiaceae</taxon>
        <taxon>Shinella</taxon>
    </lineage>
</organism>
<dbReference type="Gene3D" id="3.90.700.10">
    <property type="entry name" value="Succinate dehydrogenase/fumarate reductase flavoprotein, catalytic domain"/>
    <property type="match status" value="1"/>
</dbReference>
<evidence type="ECO:0000256" key="4">
    <source>
        <dbReference type="ARBA" id="ARBA00023002"/>
    </source>
</evidence>
<name>A0AA50CRE8_9HYPH</name>
<dbReference type="EMBL" id="CP132303">
    <property type="protein sequence ID" value="WLS00057.1"/>
    <property type="molecule type" value="Genomic_DNA"/>
</dbReference>
<evidence type="ECO:0000256" key="1">
    <source>
        <dbReference type="ARBA" id="ARBA00001974"/>
    </source>
</evidence>
<comment type="cofactor">
    <cofactor evidence="1">
        <name>FAD</name>
        <dbReference type="ChEBI" id="CHEBI:57692"/>
    </cofactor>
</comment>
<reference evidence="6 7" key="1">
    <citation type="submission" date="2023-08" db="EMBL/GenBank/DDBJ databases">
        <title>Pathogen: clinical or host-associated sample.</title>
        <authorList>
            <person name="Hergert J."/>
            <person name="Casey R."/>
            <person name="Wagner J."/>
            <person name="Young E.L."/>
            <person name="Oakeson K.F."/>
        </authorList>
    </citation>
    <scope>NUCLEOTIDE SEQUENCE [LARGE SCALE GENOMIC DNA]</scope>
    <source>
        <strain evidence="6 7">1760953</strain>
        <plasmid evidence="6 7">unnamed1</plasmid>
    </source>
</reference>
<keyword evidence="7" id="KW-1185">Reference proteome</keyword>
<dbReference type="InterPro" id="IPR027477">
    <property type="entry name" value="Succ_DH/fumarate_Rdtase_cat_sf"/>
</dbReference>
<keyword evidence="2" id="KW-0285">Flavoprotein</keyword>
<dbReference type="PANTHER" id="PTHR43400:SF10">
    <property type="entry name" value="3-OXOSTEROID 1-DEHYDROGENASE"/>
    <property type="match status" value="1"/>
</dbReference>
<evidence type="ECO:0000313" key="6">
    <source>
        <dbReference type="EMBL" id="WLS00057.1"/>
    </source>
</evidence>
<geneLocation type="plasmid" evidence="6 7">
    <name>unnamed1</name>
</geneLocation>
<dbReference type="InterPro" id="IPR036188">
    <property type="entry name" value="FAD/NAD-bd_sf"/>
</dbReference>
<dbReference type="Gene3D" id="3.50.50.60">
    <property type="entry name" value="FAD/NAD(P)-binding domain"/>
    <property type="match status" value="2"/>
</dbReference>
<keyword evidence="6" id="KW-0614">Plasmid</keyword>
<dbReference type="InterPro" id="IPR050315">
    <property type="entry name" value="FAD-oxidoreductase_2"/>
</dbReference>
<keyword evidence="3" id="KW-0274">FAD</keyword>
<feature type="domain" description="FAD-dependent oxidoreductase 2 FAD-binding" evidence="5">
    <location>
        <begin position="5"/>
        <end position="515"/>
    </location>
</feature>
<dbReference type="Proteomes" id="UP001234585">
    <property type="component" value="Plasmid unnamed1"/>
</dbReference>
<gene>
    <name evidence="6" type="ORF">Q9313_18420</name>
</gene>
<dbReference type="GO" id="GO:0016491">
    <property type="term" value="F:oxidoreductase activity"/>
    <property type="evidence" value="ECO:0007669"/>
    <property type="project" value="UniProtKB-KW"/>
</dbReference>
<protein>
    <submittedName>
        <fullName evidence="6">FAD-dependent oxidoreductase</fullName>
    </submittedName>
</protein>
<sequence>MNEFDVVVIGSGSAACAAGLRAAIGGLKVLVIEKSNRLGGTSAMSGAGIWIPANHLAAAAGIADSKQEALAYLHAVQPPKQRESDSGRWAAFVEAAPDMLQFLATNTPLDFQLVAEPDPFTEAPGGKMFGRMVTPKALSRRLLGRFAAKLRRSTLPHSFTYKEAVDLDIYHHPVRAGLKVWHKLLYRWMTNAGGQGTALMVGLIKGCLDAGVEFRLETRAVRLIQDAESRVTGVEMEHKGETRQIDATRGVIIASGGFEWNKEMLDRHFPGPIDRIGSPSSNEGDGQMLARMADAALLSMDQANIYPCLPARYERRPSGLPMTFQAEPHSIVVNRHAKRFVSESDFNIGEALDARDDQGMPVNLPAFLVGDHRFLNAALPFRWYAAYEKGWVRTADTVGELAGKLGLPPDALEETITRWNAQCETGRDTDFRRGENSWEEYKAHGAANRLKPIDKPPYVGMSLNRSILGTKGGARTNERGQVLREDGSVIAGLYAAGLAMANPFGTRAVGAGTTLGPNMTWGYIAAETILRQNR</sequence>
<evidence type="ECO:0000256" key="2">
    <source>
        <dbReference type="ARBA" id="ARBA00022630"/>
    </source>
</evidence>
<dbReference type="Pfam" id="PF00890">
    <property type="entry name" value="FAD_binding_2"/>
    <property type="match status" value="1"/>
</dbReference>
<accession>A0AA50CRE8</accession>
<keyword evidence="4" id="KW-0560">Oxidoreductase</keyword>
<dbReference type="GO" id="GO:0008202">
    <property type="term" value="P:steroid metabolic process"/>
    <property type="evidence" value="ECO:0007669"/>
    <property type="project" value="UniProtKB-ARBA"/>
</dbReference>
<dbReference type="RefSeq" id="WP_306039473.1">
    <property type="nucleotide sequence ID" value="NZ_CP132303.1"/>
</dbReference>
<dbReference type="SUPFAM" id="SSF56425">
    <property type="entry name" value="Succinate dehydrogenase/fumarate reductase flavoprotein, catalytic domain"/>
    <property type="match status" value="1"/>
</dbReference>
<dbReference type="InterPro" id="IPR003953">
    <property type="entry name" value="FAD-dep_OxRdtase_2_FAD-bd"/>
</dbReference>
<proteinExistence type="predicted"/>
<dbReference type="AlphaFoldDB" id="A0AA50CRE8"/>
<evidence type="ECO:0000256" key="3">
    <source>
        <dbReference type="ARBA" id="ARBA00022827"/>
    </source>
</evidence>
<dbReference type="SUPFAM" id="SSF51905">
    <property type="entry name" value="FAD/NAD(P)-binding domain"/>
    <property type="match status" value="1"/>
</dbReference>
<dbReference type="PANTHER" id="PTHR43400">
    <property type="entry name" value="FUMARATE REDUCTASE"/>
    <property type="match status" value="1"/>
</dbReference>
<evidence type="ECO:0000259" key="5">
    <source>
        <dbReference type="Pfam" id="PF00890"/>
    </source>
</evidence>
<evidence type="ECO:0000313" key="7">
    <source>
        <dbReference type="Proteomes" id="UP001234585"/>
    </source>
</evidence>